<dbReference type="PANTHER" id="PTHR45633">
    <property type="entry name" value="60 KDA HEAT SHOCK PROTEIN, MITOCHONDRIAL"/>
    <property type="match status" value="1"/>
</dbReference>
<dbReference type="CDD" id="cd03344">
    <property type="entry name" value="GroEL"/>
    <property type="match status" value="1"/>
</dbReference>
<comment type="subunit">
    <text evidence="9 11">Forms a cylinder of 14 subunits composed of two heptameric rings stacked back-to-back. Interacts with the co-chaperonin GroES.</text>
</comment>
<evidence type="ECO:0000256" key="5">
    <source>
        <dbReference type="ARBA" id="ARBA00022840"/>
    </source>
</evidence>
<dbReference type="GO" id="GO:0009408">
    <property type="term" value="P:response to heat"/>
    <property type="evidence" value="ECO:0007669"/>
    <property type="project" value="UniProtKB-ARBA"/>
</dbReference>
<evidence type="ECO:0000256" key="6">
    <source>
        <dbReference type="ARBA" id="ARBA00023186"/>
    </source>
</evidence>
<comment type="function">
    <text evidence="9 11">Together with its co-chaperonin GroES, plays an essential role in assisting protein folding. The GroEL-GroES system forms a nano-cage that allows encapsulation of the non-native substrate proteins and provides a physical environment optimized to promote and accelerate protein folding.</text>
</comment>
<comment type="caution">
    <text evidence="12">The sequence shown here is derived from an EMBL/GenBank/DDBJ whole genome shotgun (WGS) entry which is preliminary data.</text>
</comment>
<keyword evidence="13" id="KW-1185">Reference proteome</keyword>
<dbReference type="SUPFAM" id="SSF48592">
    <property type="entry name" value="GroEL equatorial domain-like"/>
    <property type="match status" value="2"/>
</dbReference>
<dbReference type="Proteomes" id="UP000469194">
    <property type="component" value="Unassembled WGS sequence"/>
</dbReference>
<dbReference type="GO" id="GO:0009986">
    <property type="term" value="C:cell surface"/>
    <property type="evidence" value="ECO:0007669"/>
    <property type="project" value="UniProtKB-SubCell"/>
</dbReference>
<dbReference type="Pfam" id="PF00118">
    <property type="entry name" value="Cpn60_TCP1"/>
    <property type="match status" value="1"/>
</dbReference>
<evidence type="ECO:0000313" key="12">
    <source>
        <dbReference type="EMBL" id="NEG90558.1"/>
    </source>
</evidence>
<evidence type="ECO:0000256" key="3">
    <source>
        <dbReference type="ARBA" id="ARBA00006607"/>
    </source>
</evidence>
<sequence>MAKIISYDEEARQGMLAGLDKLADTVKVTLGPKGRNVVLDKTYGAPTITNDGVSIAKEIDLEDPYERIGAELVKEVAKKTDDVAGDGTTTATVLAQALVHEGLKNVTAGSNPIALRRGIEKATEAIVKELKASAKEVETKDEIAATATISAGDEEIGDKIAEALDKVGEDGVVTVEDNQGFGLDLEFTEGMRFDKGYISGYFAAGSENQTVSFDDPYILLTTSKMSSMNDFTHIAEQVVKTGKPLLVIAEDVDGEALAGMVINHTRGAIKCCAVKAPGFGDRRKAMLQDMAILTGGQVVSDDLGLKLDSVDLSMLGSAKKVTVTKDETTIVSGAGSADEIAARVEQIRGEMANTDSDYDREKLQERLSKLAGGVAVIKVGAATEVEAKERKHRIEDAVRNAKAAIEEGLLPGGGVALIQAAAKAEKDVKLEGDEATGAAIVFRAIEAPIKQIAENAGLSGDVVIDKVRSLPAGQGLNAATDTYEDLLAAGVADPAKVTRSALQNAASIAGLFLTTEAVVANKPEPKTAAPAAGADMGY</sequence>
<keyword evidence="5 9" id="KW-0067">ATP-binding</keyword>
<dbReference type="GO" id="GO:0140662">
    <property type="term" value="F:ATP-dependent protein folding chaperone"/>
    <property type="evidence" value="ECO:0007669"/>
    <property type="project" value="InterPro"/>
</dbReference>
<dbReference type="AlphaFoldDB" id="A0A6N9Z7G4"/>
<evidence type="ECO:0000256" key="7">
    <source>
        <dbReference type="ARBA" id="ARBA00023235"/>
    </source>
</evidence>
<evidence type="ECO:0000256" key="8">
    <source>
        <dbReference type="ARBA" id="ARBA00025702"/>
    </source>
</evidence>
<dbReference type="PROSITE" id="PS00296">
    <property type="entry name" value="CHAPERONINS_CPN60"/>
    <property type="match status" value="1"/>
</dbReference>
<name>A0A6N9Z7G4_9BIFI</name>
<evidence type="ECO:0000256" key="2">
    <source>
        <dbReference type="ARBA" id="ARBA00004241"/>
    </source>
</evidence>
<keyword evidence="4 9" id="KW-0547">Nucleotide-binding</keyword>
<feature type="binding site" evidence="9">
    <location>
        <begin position="29"/>
        <end position="32"/>
    </location>
    <ligand>
        <name>ATP</name>
        <dbReference type="ChEBI" id="CHEBI:30616"/>
    </ligand>
</feature>
<dbReference type="GO" id="GO:0016853">
    <property type="term" value="F:isomerase activity"/>
    <property type="evidence" value="ECO:0007669"/>
    <property type="project" value="UniProtKB-KW"/>
</dbReference>
<dbReference type="GO" id="GO:0042603">
    <property type="term" value="C:capsule"/>
    <property type="evidence" value="ECO:0007669"/>
    <property type="project" value="UniProtKB-SubCell"/>
</dbReference>
<dbReference type="EC" id="5.6.1.7" evidence="9"/>
<dbReference type="GO" id="GO:0005524">
    <property type="term" value="F:ATP binding"/>
    <property type="evidence" value="ECO:0007669"/>
    <property type="project" value="UniProtKB-UniRule"/>
</dbReference>
<dbReference type="NCBIfam" id="NF000592">
    <property type="entry name" value="PRK00013.1"/>
    <property type="match status" value="1"/>
</dbReference>
<feature type="binding site" evidence="9">
    <location>
        <begin position="477"/>
        <end position="479"/>
    </location>
    <ligand>
        <name>ATP</name>
        <dbReference type="ChEBI" id="CHEBI:30616"/>
    </ligand>
</feature>
<dbReference type="NCBIfam" id="NF009487">
    <property type="entry name" value="PRK12849.1"/>
    <property type="match status" value="1"/>
</dbReference>
<evidence type="ECO:0000256" key="10">
    <source>
        <dbReference type="RuleBase" id="RU000418"/>
    </source>
</evidence>
<dbReference type="GO" id="GO:0005737">
    <property type="term" value="C:cytoplasm"/>
    <property type="evidence" value="ECO:0007669"/>
    <property type="project" value="UniProtKB-SubCell"/>
</dbReference>
<dbReference type="InterPro" id="IPR018370">
    <property type="entry name" value="Chaperonin_Cpn60_CS"/>
</dbReference>
<dbReference type="NCBIfam" id="NF009489">
    <property type="entry name" value="PRK12851.1"/>
    <property type="match status" value="1"/>
</dbReference>
<evidence type="ECO:0000256" key="11">
    <source>
        <dbReference type="RuleBase" id="RU000419"/>
    </source>
</evidence>
<keyword evidence="6 9" id="KW-0143">Chaperone</keyword>
<dbReference type="InterPro" id="IPR001844">
    <property type="entry name" value="Cpn60/GroEL"/>
</dbReference>
<dbReference type="NCBIfam" id="TIGR02348">
    <property type="entry name" value="GroEL"/>
    <property type="match status" value="1"/>
</dbReference>
<dbReference type="GO" id="GO:0042026">
    <property type="term" value="P:protein refolding"/>
    <property type="evidence" value="ECO:0007669"/>
    <property type="project" value="UniProtKB-UniRule"/>
</dbReference>
<feature type="binding site" evidence="9">
    <location>
        <position position="413"/>
    </location>
    <ligand>
        <name>ATP</name>
        <dbReference type="ChEBI" id="CHEBI:30616"/>
    </ligand>
</feature>
<dbReference type="Gene3D" id="3.30.260.10">
    <property type="entry name" value="TCP-1-like chaperonin intermediate domain"/>
    <property type="match status" value="1"/>
</dbReference>
<keyword evidence="7 9" id="KW-0413">Isomerase</keyword>
<proteinExistence type="inferred from homology"/>
<dbReference type="RefSeq" id="WP_163232906.1">
    <property type="nucleotide sequence ID" value="NZ_WHZW01000032.1"/>
</dbReference>
<dbReference type="InterPro" id="IPR027410">
    <property type="entry name" value="TCP-1-like_intermed_sf"/>
</dbReference>
<dbReference type="HAMAP" id="MF_00600">
    <property type="entry name" value="CH60"/>
    <property type="match status" value="1"/>
</dbReference>
<feature type="binding site" evidence="9">
    <location>
        <begin position="86"/>
        <end position="90"/>
    </location>
    <ligand>
        <name>ATP</name>
        <dbReference type="ChEBI" id="CHEBI:30616"/>
    </ligand>
</feature>
<dbReference type="SUPFAM" id="SSF52029">
    <property type="entry name" value="GroEL apical domain-like"/>
    <property type="match status" value="1"/>
</dbReference>
<dbReference type="InterPro" id="IPR027409">
    <property type="entry name" value="GroEL-like_apical_dom_sf"/>
</dbReference>
<dbReference type="PRINTS" id="PR00298">
    <property type="entry name" value="CHAPERONIN60"/>
</dbReference>
<organism evidence="12 13">
    <name type="scientific">Bifidobacterium aerophilum</name>
    <dbReference type="NCBI Taxonomy" id="1798155"/>
    <lineage>
        <taxon>Bacteria</taxon>
        <taxon>Bacillati</taxon>
        <taxon>Actinomycetota</taxon>
        <taxon>Actinomycetes</taxon>
        <taxon>Bifidobacteriales</taxon>
        <taxon>Bifidobacteriaceae</taxon>
        <taxon>Bifidobacterium</taxon>
    </lineage>
</organism>
<accession>A0A6N9Z7G4</accession>
<dbReference type="NCBIfam" id="NF009488">
    <property type="entry name" value="PRK12850.1"/>
    <property type="match status" value="1"/>
</dbReference>
<comment type="similarity">
    <text evidence="3 9 10">Belongs to the chaperonin (HSP60) family.</text>
</comment>
<dbReference type="InterPro" id="IPR002423">
    <property type="entry name" value="Cpn60/GroEL/TCP-1"/>
</dbReference>
<evidence type="ECO:0000313" key="13">
    <source>
        <dbReference type="Proteomes" id="UP000469194"/>
    </source>
</evidence>
<evidence type="ECO:0000256" key="1">
    <source>
        <dbReference type="ARBA" id="ARBA00004191"/>
    </source>
</evidence>
<dbReference type="Gene3D" id="3.50.7.10">
    <property type="entry name" value="GroEL"/>
    <property type="match status" value="1"/>
</dbReference>
<comment type="caution">
    <text evidence="9">Lacks conserved residue(s) required for the propagation of feature annotation.</text>
</comment>
<keyword evidence="9" id="KW-0963">Cytoplasm</keyword>
<reference evidence="12 13" key="1">
    <citation type="submission" date="2019-10" db="EMBL/GenBank/DDBJ databases">
        <title>Bifidobacterium from non-human primates.</title>
        <authorList>
            <person name="Modesto M."/>
        </authorList>
    </citation>
    <scope>NUCLEOTIDE SEQUENCE [LARGE SCALE GENOMIC DNA]</scope>
    <source>
        <strain evidence="12 13">TRE17</strain>
    </source>
</reference>
<feature type="binding site" evidence="9">
    <location>
        <position position="493"/>
    </location>
    <ligand>
        <name>ATP</name>
        <dbReference type="ChEBI" id="CHEBI:30616"/>
    </ligand>
</feature>
<comment type="subcellular location">
    <subcellularLocation>
        <location evidence="2">Cell surface</location>
    </subcellularLocation>
    <subcellularLocation>
        <location evidence="9">Cytoplasm</location>
    </subcellularLocation>
    <subcellularLocation>
        <location evidence="8">Secreted</location>
        <location evidence="8">Capsule</location>
    </subcellularLocation>
    <subcellularLocation>
        <location evidence="1">Secreted</location>
        <location evidence="1">Cell wall</location>
    </subcellularLocation>
</comment>
<dbReference type="Gene3D" id="1.10.560.10">
    <property type="entry name" value="GroEL-like equatorial domain"/>
    <property type="match status" value="1"/>
</dbReference>
<gene>
    <name evidence="9 12" type="primary">groL</name>
    <name evidence="9" type="synonym">groEL</name>
    <name evidence="12" type="ORF">GFD25_11340</name>
</gene>
<dbReference type="FunFam" id="3.50.7.10:FF:000001">
    <property type="entry name" value="60 kDa chaperonin"/>
    <property type="match status" value="1"/>
</dbReference>
<dbReference type="InterPro" id="IPR027413">
    <property type="entry name" value="GROEL-like_equatorial_sf"/>
</dbReference>
<dbReference type="GO" id="GO:0051082">
    <property type="term" value="F:unfolded protein binding"/>
    <property type="evidence" value="ECO:0007669"/>
    <property type="project" value="UniProtKB-UniRule"/>
</dbReference>
<dbReference type="EMBL" id="WHZW01000032">
    <property type="protein sequence ID" value="NEG90558.1"/>
    <property type="molecule type" value="Genomic_DNA"/>
</dbReference>
<evidence type="ECO:0000256" key="4">
    <source>
        <dbReference type="ARBA" id="ARBA00022741"/>
    </source>
</evidence>
<protein>
    <recommendedName>
        <fullName evidence="9">Chaperonin GroEL</fullName>
        <ecNumber evidence="9">5.6.1.7</ecNumber>
    </recommendedName>
    <alternativeName>
        <fullName evidence="9">60 kDa chaperonin</fullName>
    </alternativeName>
    <alternativeName>
        <fullName evidence="9">Chaperonin-60</fullName>
        <shortName evidence="9">Cpn60</shortName>
    </alternativeName>
</protein>
<evidence type="ECO:0000256" key="9">
    <source>
        <dbReference type="HAMAP-Rule" id="MF_00600"/>
    </source>
</evidence>